<dbReference type="InterPro" id="IPR037883">
    <property type="entry name" value="Knr4/Smi1-like_sf"/>
</dbReference>
<evidence type="ECO:0000313" key="2">
    <source>
        <dbReference type="Proteomes" id="UP000280099"/>
    </source>
</evidence>
<dbReference type="AlphaFoldDB" id="A0A420XI12"/>
<dbReference type="RefSeq" id="WP_121120889.1">
    <property type="nucleotide sequence ID" value="NZ_CP016604.1"/>
</dbReference>
<evidence type="ECO:0000313" key="1">
    <source>
        <dbReference type="EMBL" id="RKR76781.1"/>
    </source>
</evidence>
<proteinExistence type="predicted"/>
<sequence>MKLKNKIEILLAKQDMARLKNESEKQLTSKVLNSFGVKNNSEFYKLYTKYFLGCLEYRDGASEIVDPCPPQSFNGVIFAHEVWGIPKNYILFTTGEGEGGYLYNTEDNSVWDFTLGEQDLLGTDKMKHWDSFYAFLEWYLIEDDGMD</sequence>
<organism evidence="1 2">
    <name type="scientific">Otariodibacter oris</name>
    <dbReference type="NCBI Taxonomy" id="1032623"/>
    <lineage>
        <taxon>Bacteria</taxon>
        <taxon>Pseudomonadati</taxon>
        <taxon>Pseudomonadota</taxon>
        <taxon>Gammaproteobacteria</taxon>
        <taxon>Pasteurellales</taxon>
        <taxon>Pasteurellaceae</taxon>
        <taxon>Otariodibacter</taxon>
    </lineage>
</organism>
<dbReference type="OrthoDB" id="9020242at2"/>
<evidence type="ECO:0008006" key="3">
    <source>
        <dbReference type="Google" id="ProtNLM"/>
    </source>
</evidence>
<dbReference type="Proteomes" id="UP000280099">
    <property type="component" value="Unassembled WGS sequence"/>
</dbReference>
<dbReference type="EMBL" id="RBJC01000004">
    <property type="protein sequence ID" value="RKR76781.1"/>
    <property type="molecule type" value="Genomic_DNA"/>
</dbReference>
<accession>A0A420XI12</accession>
<protein>
    <recommendedName>
        <fullName evidence="3">SMI1/KNR4 family protein SUKH-1</fullName>
    </recommendedName>
</protein>
<gene>
    <name evidence="1" type="ORF">DES31_0088</name>
</gene>
<name>A0A420XI12_9PAST</name>
<keyword evidence="2" id="KW-1185">Reference proteome</keyword>
<reference evidence="1 2" key="1">
    <citation type="submission" date="2018-10" db="EMBL/GenBank/DDBJ databases">
        <title>Genomic Encyclopedia of Type Strains, Phase IV (KMG-IV): sequencing the most valuable type-strain genomes for metagenomic binning, comparative biology and taxonomic classification.</title>
        <authorList>
            <person name="Goeker M."/>
        </authorList>
    </citation>
    <scope>NUCLEOTIDE SEQUENCE [LARGE SCALE GENOMIC DNA]</scope>
    <source>
        <strain evidence="1 2">DSM 23800</strain>
    </source>
</reference>
<dbReference type="SUPFAM" id="SSF160631">
    <property type="entry name" value="SMI1/KNR4-like"/>
    <property type="match status" value="1"/>
</dbReference>
<comment type="caution">
    <text evidence="1">The sequence shown here is derived from an EMBL/GenBank/DDBJ whole genome shotgun (WGS) entry which is preliminary data.</text>
</comment>